<dbReference type="Proteomes" id="UP000396862">
    <property type="component" value="Unassembled WGS sequence"/>
</dbReference>
<organism evidence="2 3">
    <name type="scientific">Prolixibacter denitrificans</name>
    <dbReference type="NCBI Taxonomy" id="1541063"/>
    <lineage>
        <taxon>Bacteria</taxon>
        <taxon>Pseudomonadati</taxon>
        <taxon>Bacteroidota</taxon>
        <taxon>Bacteroidia</taxon>
        <taxon>Marinilabiliales</taxon>
        <taxon>Prolixibacteraceae</taxon>
        <taxon>Prolixibacter</taxon>
    </lineage>
</organism>
<evidence type="ECO:0000313" key="3">
    <source>
        <dbReference type="Proteomes" id="UP000396862"/>
    </source>
</evidence>
<reference evidence="2 3" key="1">
    <citation type="submission" date="2019-10" db="EMBL/GenBank/DDBJ databases">
        <title>Prolixibacter strains distinguished by the presence of nitrate reductase genes were adept at nitrate-dependent anaerobic corrosion of metallic iron and carbon steel.</title>
        <authorList>
            <person name="Iino T."/>
            <person name="Shono N."/>
            <person name="Ito K."/>
            <person name="Nakamura R."/>
            <person name="Sueoka K."/>
            <person name="Harayama S."/>
            <person name="Ohkuma M."/>
        </authorList>
    </citation>
    <scope>NUCLEOTIDE SEQUENCE [LARGE SCALE GENOMIC DNA]</scope>
    <source>
        <strain evidence="2 3">MIC1-1</strain>
    </source>
</reference>
<keyword evidence="3" id="KW-1185">Reference proteome</keyword>
<protein>
    <submittedName>
        <fullName evidence="2">Uncharacterized protein</fullName>
    </submittedName>
</protein>
<keyword evidence="1" id="KW-0812">Transmembrane</keyword>
<evidence type="ECO:0000256" key="1">
    <source>
        <dbReference type="SAM" id="Phobius"/>
    </source>
</evidence>
<keyword evidence="1" id="KW-0472">Membrane</keyword>
<sequence>MISENKKFWGFNMKLIFFEGSCAFIPFKDAKASKYIMNLALLFRLLYAVNVIGFALVFTERILNRSR</sequence>
<name>A0ABQ0ZHC3_9BACT</name>
<accession>A0ABQ0ZHC3</accession>
<evidence type="ECO:0000313" key="2">
    <source>
        <dbReference type="EMBL" id="GET20680.1"/>
    </source>
</evidence>
<keyword evidence="1" id="KW-1133">Transmembrane helix</keyword>
<feature type="transmembrane region" description="Helical" evidence="1">
    <location>
        <begin position="35"/>
        <end position="58"/>
    </location>
</feature>
<proteinExistence type="predicted"/>
<gene>
    <name evidence="2" type="ORF">JCM18694_09260</name>
</gene>
<dbReference type="EMBL" id="BLAU01000001">
    <property type="protein sequence ID" value="GET20680.1"/>
    <property type="molecule type" value="Genomic_DNA"/>
</dbReference>
<comment type="caution">
    <text evidence="2">The sequence shown here is derived from an EMBL/GenBank/DDBJ whole genome shotgun (WGS) entry which is preliminary data.</text>
</comment>